<dbReference type="InterPro" id="IPR029866">
    <property type="entry name" value="StAR"/>
</dbReference>
<dbReference type="InterPro" id="IPR023393">
    <property type="entry name" value="START-like_dom_sf"/>
</dbReference>
<dbReference type="WBParaSite" id="EN70_6733">
    <property type="protein sequence ID" value="EN70_6733"/>
    <property type="gene ID" value="EN70_6733"/>
</dbReference>
<dbReference type="GO" id="GO:0120020">
    <property type="term" value="F:cholesterol transfer activity"/>
    <property type="evidence" value="ECO:0007669"/>
    <property type="project" value="InterPro"/>
</dbReference>
<evidence type="ECO:0000256" key="1">
    <source>
        <dbReference type="SAM" id="MobiDB-lite"/>
    </source>
</evidence>
<dbReference type="GO" id="GO:0015485">
    <property type="term" value="F:cholesterol binding"/>
    <property type="evidence" value="ECO:0007669"/>
    <property type="project" value="InterPro"/>
</dbReference>
<feature type="region of interest" description="Disordered" evidence="1">
    <location>
        <begin position="164"/>
        <end position="185"/>
    </location>
</feature>
<reference evidence="3" key="2">
    <citation type="submission" date="2016-11" db="UniProtKB">
        <authorList>
            <consortium name="WormBaseParasite"/>
        </authorList>
    </citation>
    <scope>IDENTIFICATION</scope>
</reference>
<dbReference type="STRING" id="7209.A0A1I7VVP3"/>
<dbReference type="PANTHER" id="PTHR46489">
    <property type="entry name" value="STEROIDOGENIC ACUTE REGULATORY PROTEIN, MITOCHONDRIAL"/>
    <property type="match status" value="1"/>
</dbReference>
<sequence length="185" mass="20948">MTTIEVGGLSETLPARLSKYSDAFKKAESAMKLLLDLCASPSFETREGWKNSYEKNGEKYATTDIMFIKGREFLACRLYRKIGSTIYVAAKSFEIDEIPKVNSKVRAEMLLGAGRFSPHPPDPQKTLIDYALCVNPKISLPQRLIDTCIAYMLHRDSMFARKKAQKLRKTNHSQEAMKTSNTLED</sequence>
<dbReference type="Proteomes" id="UP000095285">
    <property type="component" value="Unassembled WGS sequence"/>
</dbReference>
<reference evidence="2" key="1">
    <citation type="submission" date="2012-04" db="EMBL/GenBank/DDBJ databases">
        <title>The Genome Sequence of Loa loa.</title>
        <authorList>
            <consortium name="The Broad Institute Genome Sequencing Platform"/>
            <consortium name="Broad Institute Genome Sequencing Center for Infectious Disease"/>
            <person name="Nutman T.B."/>
            <person name="Fink D.L."/>
            <person name="Russ C."/>
            <person name="Young S."/>
            <person name="Zeng Q."/>
            <person name="Gargeya S."/>
            <person name="Alvarado L."/>
            <person name="Berlin A."/>
            <person name="Chapman S.B."/>
            <person name="Chen Z."/>
            <person name="Freedman E."/>
            <person name="Gellesch M."/>
            <person name="Goldberg J."/>
            <person name="Griggs A."/>
            <person name="Gujja S."/>
            <person name="Heilman E.R."/>
            <person name="Heiman D."/>
            <person name="Howarth C."/>
            <person name="Mehta T."/>
            <person name="Neiman D."/>
            <person name="Pearson M."/>
            <person name="Roberts A."/>
            <person name="Saif S."/>
            <person name="Shea T."/>
            <person name="Shenoy N."/>
            <person name="Sisk P."/>
            <person name="Stolte C."/>
            <person name="Sykes S."/>
            <person name="White J."/>
            <person name="Yandava C."/>
            <person name="Haas B."/>
            <person name="Henn M.R."/>
            <person name="Nusbaum C."/>
            <person name="Birren B."/>
        </authorList>
    </citation>
    <scope>NUCLEOTIDE SEQUENCE [LARGE SCALE GENOMIC DNA]</scope>
</reference>
<dbReference type="SUPFAM" id="SSF55961">
    <property type="entry name" value="Bet v1-like"/>
    <property type="match status" value="1"/>
</dbReference>
<keyword evidence="2" id="KW-1185">Reference proteome</keyword>
<organism evidence="2 3">
    <name type="scientific">Loa loa</name>
    <name type="common">Eye worm</name>
    <name type="synonym">Filaria loa</name>
    <dbReference type="NCBI Taxonomy" id="7209"/>
    <lineage>
        <taxon>Eukaryota</taxon>
        <taxon>Metazoa</taxon>
        <taxon>Ecdysozoa</taxon>
        <taxon>Nematoda</taxon>
        <taxon>Chromadorea</taxon>
        <taxon>Rhabditida</taxon>
        <taxon>Spirurina</taxon>
        <taxon>Spiruromorpha</taxon>
        <taxon>Filarioidea</taxon>
        <taxon>Onchocercidae</taxon>
        <taxon>Loa</taxon>
    </lineage>
</organism>
<name>A0A1I7VVP3_LOALO</name>
<dbReference type="PANTHER" id="PTHR46489:SF1">
    <property type="entry name" value="STEROIDOGENIC ACUTE REGULATORY PROTEIN, MITOCHONDRIAL"/>
    <property type="match status" value="1"/>
</dbReference>
<feature type="compositionally biased region" description="Polar residues" evidence="1">
    <location>
        <begin position="173"/>
        <end position="185"/>
    </location>
</feature>
<evidence type="ECO:0000313" key="3">
    <source>
        <dbReference type="WBParaSite" id="EN70_6733"/>
    </source>
</evidence>
<dbReference type="GO" id="GO:0005739">
    <property type="term" value="C:mitochondrion"/>
    <property type="evidence" value="ECO:0007669"/>
    <property type="project" value="InterPro"/>
</dbReference>
<evidence type="ECO:0000313" key="2">
    <source>
        <dbReference type="Proteomes" id="UP000095285"/>
    </source>
</evidence>
<protein>
    <submittedName>
        <fullName evidence="3">START domain-containing protein</fullName>
    </submittedName>
</protein>
<accession>A0A1I7VVP3</accession>
<dbReference type="Gene3D" id="3.30.530.20">
    <property type="match status" value="1"/>
</dbReference>
<dbReference type="AlphaFoldDB" id="A0A1I7VVP3"/>
<proteinExistence type="predicted"/>
<dbReference type="GO" id="GO:0006694">
    <property type="term" value="P:steroid biosynthetic process"/>
    <property type="evidence" value="ECO:0007669"/>
    <property type="project" value="InterPro"/>
</dbReference>